<dbReference type="AlphaFoldDB" id="A0A366JFY1"/>
<dbReference type="EMBL" id="QNSE01000001">
    <property type="protein sequence ID" value="RBP85892.1"/>
    <property type="molecule type" value="Genomic_DNA"/>
</dbReference>
<sequence length="245" mass="27954">MEVKTEPAGRLFDILSEAKKKPPNTKVRKVWADIFGIEVTDTGTILRMLADLIQLTYKTKSQIQNIENIDHEIYLKPFIKIEAMLSQINLDANWQSWQQQIDEPTIYGLQFCSDRLNREANFTSLKATEIDQIKKALEELTDNVSNSHLETSLKLLLIRNLESLRQALISYKIKGIDGIETELELNLGSLFLNKEKIKDSADKEESKTFIQKYFKFLDGISKTVSTAKQVDQLTGNSLSKLIGVE</sequence>
<reference evidence="1 2" key="1">
    <citation type="submission" date="2018-06" db="EMBL/GenBank/DDBJ databases">
        <title>Genomic Encyclopedia of Type Strains, Phase III (KMG-III): the genomes of soil and plant-associated and newly described type strains.</title>
        <authorList>
            <person name="Whitman W."/>
        </authorList>
    </citation>
    <scope>NUCLEOTIDE SEQUENCE [LARGE SCALE GENOMIC DNA]</scope>
    <source>
        <strain evidence="1 2">CECT 7377</strain>
    </source>
</reference>
<comment type="caution">
    <text evidence="1">The sequence shown here is derived from an EMBL/GenBank/DDBJ whole genome shotgun (WGS) entry which is preliminary data.</text>
</comment>
<proteinExistence type="predicted"/>
<protein>
    <submittedName>
        <fullName evidence="1">Uncharacterized protein</fullName>
    </submittedName>
</protein>
<dbReference type="Proteomes" id="UP000252792">
    <property type="component" value="Unassembled WGS sequence"/>
</dbReference>
<dbReference type="OrthoDB" id="7065461at2"/>
<gene>
    <name evidence="1" type="ORF">DFP80_101389</name>
</gene>
<accession>A0A366JFY1</accession>
<dbReference type="RefSeq" id="WP_113915118.1">
    <property type="nucleotide sequence ID" value="NZ_QNSE01000001.1"/>
</dbReference>
<evidence type="ECO:0000313" key="2">
    <source>
        <dbReference type="Proteomes" id="UP000252792"/>
    </source>
</evidence>
<evidence type="ECO:0000313" key="1">
    <source>
        <dbReference type="EMBL" id="RBP85892.1"/>
    </source>
</evidence>
<name>A0A366JFY1_9GAMM</name>
<organism evidence="1 2">
    <name type="scientific">Marinomonas rhizomae</name>
    <dbReference type="NCBI Taxonomy" id="491948"/>
    <lineage>
        <taxon>Bacteria</taxon>
        <taxon>Pseudomonadati</taxon>
        <taxon>Pseudomonadota</taxon>
        <taxon>Gammaproteobacteria</taxon>
        <taxon>Oceanospirillales</taxon>
        <taxon>Oceanospirillaceae</taxon>
        <taxon>Marinomonas</taxon>
    </lineage>
</organism>
<keyword evidence="2" id="KW-1185">Reference proteome</keyword>